<dbReference type="InterPro" id="IPR011004">
    <property type="entry name" value="Trimer_LpxA-like_sf"/>
</dbReference>
<dbReference type="Gene3D" id="2.160.10.10">
    <property type="entry name" value="Hexapeptide repeat proteins"/>
    <property type="match status" value="1"/>
</dbReference>
<evidence type="ECO:0000256" key="5">
    <source>
        <dbReference type="SAM" id="MobiDB-lite"/>
    </source>
</evidence>
<evidence type="ECO:0000256" key="3">
    <source>
        <dbReference type="ARBA" id="ARBA00022737"/>
    </source>
</evidence>
<evidence type="ECO:0000256" key="2">
    <source>
        <dbReference type="ARBA" id="ARBA00022679"/>
    </source>
</evidence>
<dbReference type="PANTHER" id="PTHR43300">
    <property type="entry name" value="ACETYLTRANSFERASE"/>
    <property type="match status" value="1"/>
</dbReference>
<dbReference type="EMBL" id="JACNIG010000274">
    <property type="protein sequence ID" value="MBC8433158.1"/>
    <property type="molecule type" value="Genomic_DNA"/>
</dbReference>
<organism evidence="6 7">
    <name type="scientific">Candidatus Desulfatibia vada</name>
    <dbReference type="NCBI Taxonomy" id="2841696"/>
    <lineage>
        <taxon>Bacteria</taxon>
        <taxon>Pseudomonadati</taxon>
        <taxon>Thermodesulfobacteriota</taxon>
        <taxon>Desulfobacteria</taxon>
        <taxon>Desulfobacterales</taxon>
        <taxon>Desulfobacterales incertae sedis</taxon>
        <taxon>Candidatus Desulfatibia</taxon>
    </lineage>
</organism>
<comment type="similarity">
    <text evidence="1">Belongs to the transferase hexapeptide repeat family.</text>
</comment>
<dbReference type="PROSITE" id="PS00101">
    <property type="entry name" value="HEXAPEP_TRANSFERASES"/>
    <property type="match status" value="1"/>
</dbReference>
<gene>
    <name evidence="6" type="ORF">H8D96_14715</name>
</gene>
<protein>
    <submittedName>
        <fullName evidence="6">CatB-related O-acetyltransferase</fullName>
    </submittedName>
</protein>
<dbReference type="InterPro" id="IPR018357">
    <property type="entry name" value="Hexapep_transf_CS"/>
</dbReference>
<sequence>MKLARRWYCLKNVHPTFYLGGKADIAGDFKAGPFSYVGRDCCICPRVSIGTYTYIAHEVTILGGDHAYDLPGVPIGFSERPEMPYTIVEDDVWIGHRAIIFAGIKIGRAAIIGAGSVVTKNVPPYTIVAGVPAKKIGDRFNNNIESRKKHDAMLNSPPSEGTLPGQRVPGTTGN</sequence>
<evidence type="ECO:0000256" key="1">
    <source>
        <dbReference type="ARBA" id="ARBA00007274"/>
    </source>
</evidence>
<evidence type="ECO:0000313" key="6">
    <source>
        <dbReference type="EMBL" id="MBC8433158.1"/>
    </source>
</evidence>
<keyword evidence="3" id="KW-0677">Repeat</keyword>
<name>A0A8J6P2E6_9BACT</name>
<comment type="caution">
    <text evidence="6">The sequence shown here is derived from an EMBL/GenBank/DDBJ whole genome shotgun (WGS) entry which is preliminary data.</text>
</comment>
<evidence type="ECO:0000313" key="7">
    <source>
        <dbReference type="Proteomes" id="UP000605201"/>
    </source>
</evidence>
<proteinExistence type="inferred from homology"/>
<dbReference type="AlphaFoldDB" id="A0A8J6P2E6"/>
<reference evidence="6 7" key="1">
    <citation type="submission" date="2020-08" db="EMBL/GenBank/DDBJ databases">
        <title>Bridging the membrane lipid divide: bacteria of the FCB group superphylum have the potential to synthesize archaeal ether lipids.</title>
        <authorList>
            <person name="Villanueva L."/>
            <person name="Von Meijenfeldt F.A.B."/>
            <person name="Westbye A.B."/>
            <person name="Yadav S."/>
            <person name="Hopmans E.C."/>
            <person name="Dutilh B.E."/>
            <person name="Sinninghe Damste J.S."/>
        </authorList>
    </citation>
    <scope>NUCLEOTIDE SEQUENCE [LARGE SCALE GENOMIC DNA]</scope>
    <source>
        <strain evidence="6">NIOZ-UU17</strain>
    </source>
</reference>
<dbReference type="Pfam" id="PF14602">
    <property type="entry name" value="Hexapep_2"/>
    <property type="match status" value="1"/>
</dbReference>
<evidence type="ECO:0000256" key="4">
    <source>
        <dbReference type="ARBA" id="ARBA00023315"/>
    </source>
</evidence>
<accession>A0A8J6P2E6</accession>
<dbReference type="GO" id="GO:0016746">
    <property type="term" value="F:acyltransferase activity"/>
    <property type="evidence" value="ECO:0007669"/>
    <property type="project" value="UniProtKB-KW"/>
</dbReference>
<dbReference type="Proteomes" id="UP000605201">
    <property type="component" value="Unassembled WGS sequence"/>
</dbReference>
<dbReference type="InterPro" id="IPR001451">
    <property type="entry name" value="Hexapep"/>
</dbReference>
<dbReference type="PANTHER" id="PTHR43300:SF11">
    <property type="entry name" value="ACETYLTRANSFERASE RV3034C-RELATED"/>
    <property type="match status" value="1"/>
</dbReference>
<feature type="region of interest" description="Disordered" evidence="5">
    <location>
        <begin position="150"/>
        <end position="174"/>
    </location>
</feature>
<keyword evidence="2" id="KW-0808">Transferase</keyword>
<dbReference type="SUPFAM" id="SSF51161">
    <property type="entry name" value="Trimeric LpxA-like enzymes"/>
    <property type="match status" value="1"/>
</dbReference>
<dbReference type="InterPro" id="IPR050179">
    <property type="entry name" value="Trans_hexapeptide_repeat"/>
</dbReference>
<dbReference type="CDD" id="cd03349">
    <property type="entry name" value="LbH_XAT"/>
    <property type="match status" value="1"/>
</dbReference>
<keyword evidence="4" id="KW-0012">Acyltransferase</keyword>